<gene>
    <name evidence="3" type="ORF">PVAND_009994</name>
</gene>
<dbReference type="Pfam" id="PF00059">
    <property type="entry name" value="Lectin_C"/>
    <property type="match status" value="1"/>
</dbReference>
<keyword evidence="4" id="KW-1185">Reference proteome</keyword>
<dbReference type="SUPFAM" id="SSF56436">
    <property type="entry name" value="C-type lectin-like"/>
    <property type="match status" value="1"/>
</dbReference>
<dbReference type="CDD" id="cd00037">
    <property type="entry name" value="CLECT"/>
    <property type="match status" value="1"/>
</dbReference>
<evidence type="ECO:0000259" key="2">
    <source>
        <dbReference type="PROSITE" id="PS50041"/>
    </source>
</evidence>
<accession>A0A9J6CFU5</accession>
<dbReference type="InterPro" id="IPR001304">
    <property type="entry name" value="C-type_lectin-like"/>
</dbReference>
<dbReference type="EMBL" id="JADBJN010000001">
    <property type="protein sequence ID" value="KAG5680486.1"/>
    <property type="molecule type" value="Genomic_DNA"/>
</dbReference>
<dbReference type="Gene3D" id="3.10.100.10">
    <property type="entry name" value="Mannose-Binding Protein A, subunit A"/>
    <property type="match status" value="1"/>
</dbReference>
<dbReference type="InterPro" id="IPR050111">
    <property type="entry name" value="C-type_lectin/snaclec_domain"/>
</dbReference>
<dbReference type="OrthoDB" id="7715894at2759"/>
<dbReference type="Proteomes" id="UP001107558">
    <property type="component" value="Chromosome 1"/>
</dbReference>
<dbReference type="PROSITE" id="PS50041">
    <property type="entry name" value="C_TYPE_LECTIN_2"/>
    <property type="match status" value="1"/>
</dbReference>
<dbReference type="SMART" id="SM00034">
    <property type="entry name" value="CLECT"/>
    <property type="match status" value="1"/>
</dbReference>
<dbReference type="PANTHER" id="PTHR22803">
    <property type="entry name" value="MANNOSE, PHOSPHOLIPASE, LECTIN RECEPTOR RELATED"/>
    <property type="match status" value="1"/>
</dbReference>
<evidence type="ECO:0000313" key="4">
    <source>
        <dbReference type="Proteomes" id="UP001107558"/>
    </source>
</evidence>
<evidence type="ECO:0000256" key="1">
    <source>
        <dbReference type="SAM" id="SignalP"/>
    </source>
</evidence>
<reference evidence="3" key="1">
    <citation type="submission" date="2021-03" db="EMBL/GenBank/DDBJ databases">
        <title>Chromosome level genome of the anhydrobiotic midge Polypedilum vanderplanki.</title>
        <authorList>
            <person name="Yoshida Y."/>
            <person name="Kikawada T."/>
            <person name="Gusev O."/>
        </authorList>
    </citation>
    <scope>NUCLEOTIDE SEQUENCE</scope>
    <source>
        <strain evidence="3">NIAS01</strain>
        <tissue evidence="3">Whole body or cell culture</tissue>
    </source>
</reference>
<proteinExistence type="predicted"/>
<feature type="signal peptide" evidence="1">
    <location>
        <begin position="1"/>
        <end position="18"/>
    </location>
</feature>
<dbReference type="InterPro" id="IPR016186">
    <property type="entry name" value="C-type_lectin-like/link_sf"/>
</dbReference>
<sequence>MKFLSVLLFVVIINVITCSVSDVAFVNIGTFVFPWIFYQKTYYVPRHFVVNWMDAKSACRDFGMELASIETLLEYNAVVSFLIKNQQYFSPQYLHVNGMTKTLASKTDWYWLNSDQQVSYSMTWGFIEPQNTAGDEWCLAIGVRNQYSYADVSCVNNKQAFLCQSIPHKCKECC</sequence>
<name>A0A9J6CFU5_POLVA</name>
<dbReference type="AlphaFoldDB" id="A0A9J6CFU5"/>
<keyword evidence="1" id="KW-0732">Signal</keyword>
<feature type="domain" description="C-type lectin" evidence="2">
    <location>
        <begin position="37"/>
        <end position="154"/>
    </location>
</feature>
<protein>
    <recommendedName>
        <fullName evidence="2">C-type lectin domain-containing protein</fullName>
    </recommendedName>
</protein>
<evidence type="ECO:0000313" key="3">
    <source>
        <dbReference type="EMBL" id="KAG5680486.1"/>
    </source>
</evidence>
<feature type="chain" id="PRO_5039931931" description="C-type lectin domain-containing protein" evidence="1">
    <location>
        <begin position="19"/>
        <end position="174"/>
    </location>
</feature>
<dbReference type="InterPro" id="IPR016187">
    <property type="entry name" value="CTDL_fold"/>
</dbReference>
<organism evidence="3 4">
    <name type="scientific">Polypedilum vanderplanki</name>
    <name type="common">Sleeping chironomid midge</name>
    <dbReference type="NCBI Taxonomy" id="319348"/>
    <lineage>
        <taxon>Eukaryota</taxon>
        <taxon>Metazoa</taxon>
        <taxon>Ecdysozoa</taxon>
        <taxon>Arthropoda</taxon>
        <taxon>Hexapoda</taxon>
        <taxon>Insecta</taxon>
        <taxon>Pterygota</taxon>
        <taxon>Neoptera</taxon>
        <taxon>Endopterygota</taxon>
        <taxon>Diptera</taxon>
        <taxon>Nematocera</taxon>
        <taxon>Chironomoidea</taxon>
        <taxon>Chironomidae</taxon>
        <taxon>Chironominae</taxon>
        <taxon>Polypedilum</taxon>
        <taxon>Polypedilum</taxon>
    </lineage>
</organism>
<comment type="caution">
    <text evidence="3">The sequence shown here is derived from an EMBL/GenBank/DDBJ whole genome shotgun (WGS) entry which is preliminary data.</text>
</comment>